<dbReference type="Proteomes" id="UP000595618">
    <property type="component" value="Chromosome"/>
</dbReference>
<feature type="coiled-coil region" evidence="1">
    <location>
        <begin position="170"/>
        <end position="197"/>
    </location>
</feature>
<gene>
    <name evidence="4" type="ORF">HYW89_00335</name>
</gene>
<name>A0A7T5RJQ8_9BACT</name>
<dbReference type="InterPro" id="IPR023346">
    <property type="entry name" value="Lysozyme-like_dom_sf"/>
</dbReference>
<protein>
    <submittedName>
        <fullName evidence="4">Lytic murein transglycosylase</fullName>
    </submittedName>
</protein>
<feature type="signal peptide" evidence="2">
    <location>
        <begin position="1"/>
        <end position="29"/>
    </location>
</feature>
<feature type="domain" description="Transglycosylase SLT" evidence="3">
    <location>
        <begin position="264"/>
        <end position="407"/>
    </location>
</feature>
<organism evidence="4 5">
    <name type="scientific">Candidatus Sungiibacteriota bacterium</name>
    <dbReference type="NCBI Taxonomy" id="2750080"/>
    <lineage>
        <taxon>Bacteria</taxon>
        <taxon>Candidatus Sungiibacteriota</taxon>
    </lineage>
</organism>
<dbReference type="Gene3D" id="6.10.250.3150">
    <property type="match status" value="1"/>
</dbReference>
<dbReference type="EMBL" id="CP066690">
    <property type="protein sequence ID" value="QQG45374.1"/>
    <property type="molecule type" value="Genomic_DNA"/>
</dbReference>
<evidence type="ECO:0000313" key="5">
    <source>
        <dbReference type="Proteomes" id="UP000595618"/>
    </source>
</evidence>
<keyword evidence="1" id="KW-0175">Coiled coil</keyword>
<evidence type="ECO:0000256" key="1">
    <source>
        <dbReference type="SAM" id="Coils"/>
    </source>
</evidence>
<accession>A0A7T5RJQ8</accession>
<evidence type="ECO:0000259" key="3">
    <source>
        <dbReference type="Pfam" id="PF13406"/>
    </source>
</evidence>
<dbReference type="PROSITE" id="PS51257">
    <property type="entry name" value="PROKAR_LIPOPROTEIN"/>
    <property type="match status" value="1"/>
</dbReference>
<dbReference type="Pfam" id="PF13406">
    <property type="entry name" value="SLT_2"/>
    <property type="match status" value="1"/>
</dbReference>
<proteinExistence type="predicted"/>
<dbReference type="SUPFAM" id="SSF53955">
    <property type="entry name" value="Lysozyme-like"/>
    <property type="match status" value="1"/>
</dbReference>
<dbReference type="InterPro" id="IPR031304">
    <property type="entry name" value="SLT_2"/>
</dbReference>
<feature type="chain" id="PRO_5032418724" evidence="2">
    <location>
        <begin position="30"/>
        <end position="447"/>
    </location>
</feature>
<evidence type="ECO:0000313" key="4">
    <source>
        <dbReference type="EMBL" id="QQG45374.1"/>
    </source>
</evidence>
<dbReference type="AlphaFoldDB" id="A0A7T5RJQ8"/>
<keyword evidence="2" id="KW-0732">Signal</keyword>
<sequence>MVSKYRVSCWIFPAALGLFLLAGCTAAYAQELDPVKRAELERQLQRLEQEANELDKNLQQVQGEARTLANETETVNTEIKRRELEIKRLALVIKKTALEIQAKSAGIAMLAKKIDKSRRALGASLFLLYAYDQDNALTILLKNQNLSDFFNSLNSLQRVQSNIQEAVGEFKEDKTLLEKEKVELEEFEEEQQDLRSLQEVERRFLAQKKKEKEELLRLTKGKEALFQQLLKSKKRDIATLKTQLFYLEKTGITAEDAIRFADLAAKRAGIRTAFLLALLEVETGKQFEDGVISVGTNVGTGNWERDMYNCYIRLGRRKQAESEKAAFFEITGKLNLDPDKMPVSRRPNYGCGGAMGPAQFIPTTWLRFEKRVASLTGHNPSSPWNVEDAFTAAAIFLADAGADAKTEAGEIRAAKTYISGRPSCTRYVCRSYANRIISLARDIDRIL</sequence>
<feature type="coiled-coil region" evidence="1">
    <location>
        <begin position="37"/>
        <end position="71"/>
    </location>
</feature>
<reference evidence="4 5" key="1">
    <citation type="submission" date="2020-07" db="EMBL/GenBank/DDBJ databases">
        <title>Huge and variable diversity of episymbiotic CPR bacteria and DPANN archaea in groundwater ecosystems.</title>
        <authorList>
            <person name="He C.Y."/>
            <person name="Keren R."/>
            <person name="Whittaker M."/>
            <person name="Farag I.F."/>
            <person name="Doudna J."/>
            <person name="Cate J.H.D."/>
            <person name="Banfield J.F."/>
        </authorList>
    </citation>
    <scope>NUCLEOTIDE SEQUENCE [LARGE SCALE GENOMIC DNA]</scope>
    <source>
        <strain evidence="4">NC_groundwater_541_Ag_S-0.1um_46_50</strain>
    </source>
</reference>
<evidence type="ECO:0000256" key="2">
    <source>
        <dbReference type="SAM" id="SignalP"/>
    </source>
</evidence>